<organism evidence="3 4">
    <name type="scientific">Zizania palustris</name>
    <name type="common">Northern wild rice</name>
    <dbReference type="NCBI Taxonomy" id="103762"/>
    <lineage>
        <taxon>Eukaryota</taxon>
        <taxon>Viridiplantae</taxon>
        <taxon>Streptophyta</taxon>
        <taxon>Embryophyta</taxon>
        <taxon>Tracheophyta</taxon>
        <taxon>Spermatophyta</taxon>
        <taxon>Magnoliopsida</taxon>
        <taxon>Liliopsida</taxon>
        <taxon>Poales</taxon>
        <taxon>Poaceae</taxon>
        <taxon>BOP clade</taxon>
        <taxon>Oryzoideae</taxon>
        <taxon>Oryzeae</taxon>
        <taxon>Zizaniinae</taxon>
        <taxon>Zizania</taxon>
    </lineage>
</organism>
<gene>
    <name evidence="3" type="ORF">GUJ93_ZPchr0013g37233</name>
</gene>
<dbReference type="Proteomes" id="UP000729402">
    <property type="component" value="Unassembled WGS sequence"/>
</dbReference>
<comment type="caution">
    <text evidence="3">The sequence shown here is derived from an EMBL/GenBank/DDBJ whole genome shotgun (WGS) entry which is preliminary data.</text>
</comment>
<feature type="region of interest" description="Disordered" evidence="1">
    <location>
        <begin position="152"/>
        <end position="198"/>
    </location>
</feature>
<keyword evidence="2" id="KW-0812">Transmembrane</keyword>
<keyword evidence="2" id="KW-1133">Transmembrane helix</keyword>
<evidence type="ECO:0000256" key="1">
    <source>
        <dbReference type="SAM" id="MobiDB-lite"/>
    </source>
</evidence>
<evidence type="ECO:0000313" key="3">
    <source>
        <dbReference type="EMBL" id="KAG8096748.1"/>
    </source>
</evidence>
<proteinExistence type="predicted"/>
<keyword evidence="2" id="KW-0472">Membrane</keyword>
<reference evidence="3" key="1">
    <citation type="journal article" date="2021" name="bioRxiv">
        <title>Whole Genome Assembly and Annotation of Northern Wild Rice, Zizania palustris L., Supports a Whole Genome Duplication in the Zizania Genus.</title>
        <authorList>
            <person name="Haas M."/>
            <person name="Kono T."/>
            <person name="Macchietto M."/>
            <person name="Millas R."/>
            <person name="McGilp L."/>
            <person name="Shao M."/>
            <person name="Duquette J."/>
            <person name="Hirsch C.N."/>
            <person name="Kimball J."/>
        </authorList>
    </citation>
    <scope>NUCLEOTIDE SEQUENCE</scope>
    <source>
        <tissue evidence="3">Fresh leaf tissue</tissue>
    </source>
</reference>
<feature type="compositionally biased region" description="Polar residues" evidence="1">
    <location>
        <begin position="152"/>
        <end position="164"/>
    </location>
</feature>
<protein>
    <submittedName>
        <fullName evidence="3">Uncharacterized protein</fullName>
    </submittedName>
</protein>
<dbReference type="EMBL" id="JAAALK010000079">
    <property type="protein sequence ID" value="KAG8096748.1"/>
    <property type="molecule type" value="Genomic_DNA"/>
</dbReference>
<feature type="transmembrane region" description="Helical" evidence="2">
    <location>
        <begin position="12"/>
        <end position="35"/>
    </location>
</feature>
<dbReference type="AlphaFoldDB" id="A0A8J6C1B2"/>
<evidence type="ECO:0000313" key="4">
    <source>
        <dbReference type="Proteomes" id="UP000729402"/>
    </source>
</evidence>
<name>A0A8J6C1B2_ZIZPA</name>
<evidence type="ECO:0000256" key="2">
    <source>
        <dbReference type="SAM" id="Phobius"/>
    </source>
</evidence>
<reference evidence="3" key="2">
    <citation type="submission" date="2021-02" db="EMBL/GenBank/DDBJ databases">
        <authorList>
            <person name="Kimball J.A."/>
            <person name="Haas M.W."/>
            <person name="Macchietto M."/>
            <person name="Kono T."/>
            <person name="Duquette J."/>
            <person name="Shao M."/>
        </authorList>
    </citation>
    <scope>NUCLEOTIDE SEQUENCE</scope>
    <source>
        <tissue evidence="3">Fresh leaf tissue</tissue>
    </source>
</reference>
<accession>A0A8J6C1B2</accession>
<keyword evidence="4" id="KW-1185">Reference proteome</keyword>
<sequence length="198" mass="21548">MGTTTATATHRVLHLLLCTAPLPPLLDLVALAWWLHAHFRAPLPLGLHALLLACLASHEFLSMSGNQLIGLIPEWSSPSLRCWICTCLTSDFNPPESQEELFFRFSPHSAVSGLDSPISSPDKDVPQKLAFAWMMQPLLRNKLPHGRVSIATTSISGSDSNQETKCPPRLQNGDGLYAESSVPPNEEDGDPPTPGRPL</sequence>